<keyword evidence="4" id="KW-1185">Reference proteome</keyword>
<protein>
    <submittedName>
        <fullName evidence="3">Uncharacterized protein K02A2.1</fullName>
    </submittedName>
</protein>
<dbReference type="Gene3D" id="3.40.50.1820">
    <property type="entry name" value="alpha/beta hydrolase"/>
    <property type="match status" value="1"/>
</dbReference>
<evidence type="ECO:0000313" key="3">
    <source>
        <dbReference type="EMBL" id="CAK9056116.1"/>
    </source>
</evidence>
<keyword evidence="1" id="KW-0812">Transmembrane</keyword>
<feature type="transmembrane region" description="Helical" evidence="1">
    <location>
        <begin position="411"/>
        <end position="432"/>
    </location>
</feature>
<gene>
    <name evidence="3" type="ORF">SCF082_LOCUS30274</name>
</gene>
<comment type="caution">
    <text evidence="3">The sequence shown here is derived from an EMBL/GenBank/DDBJ whole genome shotgun (WGS) entry which is preliminary data.</text>
</comment>
<evidence type="ECO:0000256" key="1">
    <source>
        <dbReference type="SAM" id="Phobius"/>
    </source>
</evidence>
<dbReference type="Proteomes" id="UP001642464">
    <property type="component" value="Unassembled WGS sequence"/>
</dbReference>
<dbReference type="SUPFAM" id="SSF53474">
    <property type="entry name" value="alpha/beta-Hydrolases"/>
    <property type="match status" value="1"/>
</dbReference>
<dbReference type="InterPro" id="IPR002925">
    <property type="entry name" value="Dienelactn_hydro"/>
</dbReference>
<dbReference type="EMBL" id="CAXAMM010024891">
    <property type="protein sequence ID" value="CAK9056116.1"/>
    <property type="molecule type" value="Genomic_DNA"/>
</dbReference>
<accession>A0ABP0MX94</accession>
<dbReference type="Pfam" id="PF01738">
    <property type="entry name" value="DLH"/>
    <property type="match status" value="1"/>
</dbReference>
<dbReference type="InterPro" id="IPR029058">
    <property type="entry name" value="AB_hydrolase_fold"/>
</dbReference>
<dbReference type="PANTHER" id="PTHR22946">
    <property type="entry name" value="DIENELACTONE HYDROLASE DOMAIN-CONTAINING PROTEIN-RELATED"/>
    <property type="match status" value="1"/>
</dbReference>
<name>A0ABP0MX94_9DINO</name>
<keyword evidence="1" id="KW-1133">Transmembrane helix</keyword>
<keyword evidence="1" id="KW-0472">Membrane</keyword>
<sequence length="436" mass="48491">MDATNGAPGIATNGACTSKLRQAKPGDLVVEEFPITFGGYTYPHGRIAYISGRGPRPVVLVHHNYAGLKQFDVDQACFIARAGYVGLAVDLYQETKAFTLEDRAKAHGRPVDRETRAMKSTFAEGFYAASRAERLDGRSAQEYSQRLGAEDRFSVSEQIGFLVFYEQEGDLDPWQELDLFFDALPKDEEGKVDFQLVRNYIGGFIQMRRVLCDVAGWRDMMKLYLEKAFEHPAVKRGLAGAFGYCLGGQSCLEHVRAGHPVQAVCSLHGLLHSRPTTAAEPFNSKKRMSQEEYAKICPANNYNKDCRILIENGDKDEEVPANTITDFVAEMDAQSIDWRFHNHARGPHGFALGPGVPGCEYTEHIDRRSTLDMLSLFAETWPEFDQHPVECNASGTSFHGFVPWKKRRQNLWSTAAVGILAGAATVAALTILRKNA</sequence>
<dbReference type="InterPro" id="IPR050261">
    <property type="entry name" value="FrsA_esterase"/>
</dbReference>
<feature type="domain" description="Dienelactone hydrolase" evidence="2">
    <location>
        <begin position="225"/>
        <end position="379"/>
    </location>
</feature>
<proteinExistence type="predicted"/>
<evidence type="ECO:0000259" key="2">
    <source>
        <dbReference type="Pfam" id="PF01738"/>
    </source>
</evidence>
<reference evidence="3 4" key="1">
    <citation type="submission" date="2024-02" db="EMBL/GenBank/DDBJ databases">
        <authorList>
            <person name="Chen Y."/>
            <person name="Shah S."/>
            <person name="Dougan E. K."/>
            <person name="Thang M."/>
            <person name="Chan C."/>
        </authorList>
    </citation>
    <scope>NUCLEOTIDE SEQUENCE [LARGE SCALE GENOMIC DNA]</scope>
</reference>
<organism evidence="3 4">
    <name type="scientific">Durusdinium trenchii</name>
    <dbReference type="NCBI Taxonomy" id="1381693"/>
    <lineage>
        <taxon>Eukaryota</taxon>
        <taxon>Sar</taxon>
        <taxon>Alveolata</taxon>
        <taxon>Dinophyceae</taxon>
        <taxon>Suessiales</taxon>
        <taxon>Symbiodiniaceae</taxon>
        <taxon>Durusdinium</taxon>
    </lineage>
</organism>
<dbReference type="PANTHER" id="PTHR22946:SF0">
    <property type="entry name" value="DIENELACTONE HYDROLASE DOMAIN-CONTAINING PROTEIN"/>
    <property type="match status" value="1"/>
</dbReference>
<evidence type="ECO:0000313" key="4">
    <source>
        <dbReference type="Proteomes" id="UP001642464"/>
    </source>
</evidence>